<accession>A0A7W7RPA1</accession>
<dbReference type="SUPFAM" id="SSF51556">
    <property type="entry name" value="Metallo-dependent hydrolases"/>
    <property type="match status" value="1"/>
</dbReference>
<dbReference type="SUPFAM" id="SSF51338">
    <property type="entry name" value="Composite domain of metallo-dependent hydrolases"/>
    <property type="match status" value="1"/>
</dbReference>
<organism evidence="3 4">
    <name type="scientific">Lipingzhangella halophila</name>
    <dbReference type="NCBI Taxonomy" id="1783352"/>
    <lineage>
        <taxon>Bacteria</taxon>
        <taxon>Bacillati</taxon>
        <taxon>Actinomycetota</taxon>
        <taxon>Actinomycetes</taxon>
        <taxon>Streptosporangiales</taxon>
        <taxon>Nocardiopsidaceae</taxon>
        <taxon>Lipingzhangella</taxon>
    </lineage>
</organism>
<dbReference type="GO" id="GO:0016810">
    <property type="term" value="F:hydrolase activity, acting on carbon-nitrogen (but not peptide) bonds"/>
    <property type="evidence" value="ECO:0007669"/>
    <property type="project" value="InterPro"/>
</dbReference>
<dbReference type="Pfam" id="PF01979">
    <property type="entry name" value="Amidohydro_1"/>
    <property type="match status" value="1"/>
</dbReference>
<dbReference type="InterPro" id="IPR032466">
    <property type="entry name" value="Metal_Hydrolase"/>
</dbReference>
<dbReference type="PANTHER" id="PTHR43135:SF3">
    <property type="entry name" value="ALPHA-D-RIBOSE 1-METHYLPHOSPHONATE 5-TRIPHOSPHATE DIPHOSPHATASE"/>
    <property type="match status" value="1"/>
</dbReference>
<dbReference type="InterPro" id="IPR006680">
    <property type="entry name" value="Amidohydro-rel"/>
</dbReference>
<dbReference type="InterPro" id="IPR051781">
    <property type="entry name" value="Metallo-dep_Hydrolase"/>
</dbReference>
<proteinExistence type="predicted"/>
<keyword evidence="4" id="KW-1185">Reference proteome</keyword>
<feature type="domain" description="Amidohydrolase-related" evidence="2">
    <location>
        <begin position="73"/>
        <end position="419"/>
    </location>
</feature>
<feature type="region of interest" description="Disordered" evidence="1">
    <location>
        <begin position="1"/>
        <end position="20"/>
    </location>
</feature>
<evidence type="ECO:0000313" key="3">
    <source>
        <dbReference type="EMBL" id="MBB4935138.1"/>
    </source>
</evidence>
<dbReference type="Gene3D" id="1.20.58.520">
    <property type="entry name" value="Amidohydrolase"/>
    <property type="match status" value="1"/>
</dbReference>
<dbReference type="Gene3D" id="3.30.110.90">
    <property type="entry name" value="Amidohydrolase"/>
    <property type="match status" value="1"/>
</dbReference>
<dbReference type="Gene3D" id="2.30.40.10">
    <property type="entry name" value="Urease, subunit C, domain 1"/>
    <property type="match status" value="1"/>
</dbReference>
<dbReference type="Proteomes" id="UP000523007">
    <property type="component" value="Unassembled WGS sequence"/>
</dbReference>
<dbReference type="EMBL" id="JACHJT010000002">
    <property type="protein sequence ID" value="MBB4935138.1"/>
    <property type="molecule type" value="Genomic_DNA"/>
</dbReference>
<dbReference type="AlphaFoldDB" id="A0A7W7RPA1"/>
<sequence>MFPRSTTPPDAAGGSTPLNPTPAITLLRNVRVFDGRRTLDADSVLVRGEFLAAVGAGLDAPAGARVVDGAGGTVLPGLIDAHTHTMQVAELRQALAFGVTTELDMFCVPELLHPLRAAASTRTDVADIRSAGIGATAPSGHPSQLVDMGVYPEFPTLAGASEAAGFVAARAAEGSDYLKVIIEDGSTMGWGRQPHLDAATISELIAHAHARRMPVLAHISTRADALQAVDSGADGLAHLFVDHPADPEFVQRAVKAGIFAIPTITTFELLYGTSRREADYVDRPHLWPYLDPALREALLADWREHLAWQPPRWADARHTRDAAQMLHQAGMPILAGTDAAHPRTAHGLSLHAELAALVDAGLPPAAALTAATAAPAEVFGLADRGRIETGRQADLLLVAGDPTRDIAATGEIVGVWRRGHRFDREAYRAALDAGR</sequence>
<dbReference type="Gene3D" id="3.40.50.10910">
    <property type="entry name" value="Amidohydrolase"/>
    <property type="match status" value="1"/>
</dbReference>
<dbReference type="InterPro" id="IPR011059">
    <property type="entry name" value="Metal-dep_hydrolase_composite"/>
</dbReference>
<keyword evidence="3" id="KW-0378">Hydrolase</keyword>
<protein>
    <submittedName>
        <fullName evidence="3">Imidazolonepropionase-like amidohydrolase</fullName>
    </submittedName>
</protein>
<comment type="caution">
    <text evidence="3">The sequence shown here is derived from an EMBL/GenBank/DDBJ whole genome shotgun (WGS) entry which is preliminary data.</text>
</comment>
<evidence type="ECO:0000313" key="4">
    <source>
        <dbReference type="Proteomes" id="UP000523007"/>
    </source>
</evidence>
<dbReference type="PANTHER" id="PTHR43135">
    <property type="entry name" value="ALPHA-D-RIBOSE 1-METHYLPHOSPHONATE 5-TRIPHOSPHATE DIPHOSPHATASE"/>
    <property type="match status" value="1"/>
</dbReference>
<reference evidence="3 4" key="1">
    <citation type="submission" date="2020-08" db="EMBL/GenBank/DDBJ databases">
        <title>Sequencing the genomes of 1000 actinobacteria strains.</title>
        <authorList>
            <person name="Klenk H.-P."/>
        </authorList>
    </citation>
    <scope>NUCLEOTIDE SEQUENCE [LARGE SCALE GENOMIC DNA]</scope>
    <source>
        <strain evidence="3 4">DSM 102030</strain>
    </source>
</reference>
<name>A0A7W7RPA1_9ACTN</name>
<gene>
    <name evidence="3" type="ORF">F4561_006032</name>
</gene>
<evidence type="ECO:0000256" key="1">
    <source>
        <dbReference type="SAM" id="MobiDB-lite"/>
    </source>
</evidence>
<dbReference type="RefSeq" id="WP_221446374.1">
    <property type="nucleotide sequence ID" value="NZ_JACHJT010000002.1"/>
</dbReference>
<evidence type="ECO:0000259" key="2">
    <source>
        <dbReference type="Pfam" id="PF01979"/>
    </source>
</evidence>